<dbReference type="EMBL" id="PNQX01000001">
    <property type="protein sequence ID" value="PMQ20168.1"/>
    <property type="molecule type" value="Genomic_DNA"/>
</dbReference>
<evidence type="ECO:0000256" key="2">
    <source>
        <dbReference type="ARBA" id="ARBA00022475"/>
    </source>
</evidence>
<comment type="subcellular location">
    <subcellularLocation>
        <location evidence="1">Cell membrane</location>
        <topology evidence="1">Multi-pass membrane protein</topology>
    </subcellularLocation>
</comment>
<keyword evidence="3 7" id="KW-0812">Transmembrane</keyword>
<evidence type="ECO:0000256" key="4">
    <source>
        <dbReference type="ARBA" id="ARBA00022989"/>
    </source>
</evidence>
<dbReference type="GO" id="GO:0005886">
    <property type="term" value="C:plasma membrane"/>
    <property type="evidence" value="ECO:0007669"/>
    <property type="project" value="UniProtKB-SubCell"/>
</dbReference>
<evidence type="ECO:0000313" key="10">
    <source>
        <dbReference type="Proteomes" id="UP000235739"/>
    </source>
</evidence>
<feature type="compositionally biased region" description="Polar residues" evidence="6">
    <location>
        <begin position="1"/>
        <end position="20"/>
    </location>
</feature>
<dbReference type="AlphaFoldDB" id="A0A2N7S1Y4"/>
<sequence length="102" mass="11721">MPKNNFQTQDTQGIQGQSTLRSRRLNLPKKRSFRELDRRTQVAVILAGIIELTLMFAALRDLRRRPVQLARGPKPLWAVVSCLNVLGSISYFVFGRRKDPQN</sequence>
<feature type="transmembrane region" description="Helical" evidence="7">
    <location>
        <begin position="40"/>
        <end position="59"/>
    </location>
</feature>
<dbReference type="InterPro" id="IPR027379">
    <property type="entry name" value="CLS_N"/>
</dbReference>
<dbReference type="GeneID" id="303186118"/>
<feature type="transmembrane region" description="Helical" evidence="7">
    <location>
        <begin position="75"/>
        <end position="94"/>
    </location>
</feature>
<evidence type="ECO:0000256" key="5">
    <source>
        <dbReference type="ARBA" id="ARBA00023136"/>
    </source>
</evidence>
<evidence type="ECO:0000256" key="1">
    <source>
        <dbReference type="ARBA" id="ARBA00004651"/>
    </source>
</evidence>
<evidence type="ECO:0000313" key="9">
    <source>
        <dbReference type="EMBL" id="PMQ20168.1"/>
    </source>
</evidence>
<accession>A0A2N7S1Y4</accession>
<protein>
    <recommendedName>
        <fullName evidence="8">Cardiolipin synthase N-terminal domain-containing protein</fullName>
    </recommendedName>
</protein>
<proteinExistence type="predicted"/>
<evidence type="ECO:0000256" key="6">
    <source>
        <dbReference type="SAM" id="MobiDB-lite"/>
    </source>
</evidence>
<dbReference type="Pfam" id="PF13396">
    <property type="entry name" value="PLDc_N"/>
    <property type="match status" value="1"/>
</dbReference>
<feature type="region of interest" description="Disordered" evidence="6">
    <location>
        <begin position="1"/>
        <end position="21"/>
    </location>
</feature>
<dbReference type="RefSeq" id="WP_013349867.1">
    <property type="nucleotide sequence ID" value="NZ_JABUYH010000002.1"/>
</dbReference>
<dbReference type="Proteomes" id="UP000235739">
    <property type="component" value="Unassembled WGS sequence"/>
</dbReference>
<reference evidence="9 10" key="1">
    <citation type="journal article" date="2017" name="Elife">
        <title>Extensive horizontal gene transfer in cheese-associated bacteria.</title>
        <authorList>
            <person name="Bonham K.S."/>
            <person name="Wolfe B.E."/>
            <person name="Dutton R.J."/>
        </authorList>
    </citation>
    <scope>NUCLEOTIDE SEQUENCE [LARGE SCALE GENOMIC DNA]</scope>
    <source>
        <strain evidence="9 10">JB182</strain>
    </source>
</reference>
<keyword evidence="4 7" id="KW-1133">Transmembrane helix</keyword>
<keyword evidence="5 7" id="KW-0472">Membrane</keyword>
<evidence type="ECO:0000256" key="3">
    <source>
        <dbReference type="ARBA" id="ARBA00022692"/>
    </source>
</evidence>
<comment type="caution">
    <text evidence="9">The sequence shown here is derived from an EMBL/GenBank/DDBJ whole genome shotgun (WGS) entry which is preliminary data.</text>
</comment>
<feature type="domain" description="Cardiolipin synthase N-terminal" evidence="8">
    <location>
        <begin position="54"/>
        <end position="96"/>
    </location>
</feature>
<evidence type="ECO:0000256" key="7">
    <source>
        <dbReference type="SAM" id="Phobius"/>
    </source>
</evidence>
<name>A0A2N7S1Y4_9MICC</name>
<evidence type="ECO:0000259" key="8">
    <source>
        <dbReference type="Pfam" id="PF13396"/>
    </source>
</evidence>
<keyword evidence="2" id="KW-1003">Cell membrane</keyword>
<gene>
    <name evidence="9" type="ORF">CIK84_00635</name>
</gene>
<organism evidence="9 10">
    <name type="scientific">Glutamicibacter arilaitensis</name>
    <dbReference type="NCBI Taxonomy" id="256701"/>
    <lineage>
        <taxon>Bacteria</taxon>
        <taxon>Bacillati</taxon>
        <taxon>Actinomycetota</taxon>
        <taxon>Actinomycetes</taxon>
        <taxon>Micrococcales</taxon>
        <taxon>Micrococcaceae</taxon>
        <taxon>Glutamicibacter</taxon>
    </lineage>
</organism>